<evidence type="ECO:0000256" key="1">
    <source>
        <dbReference type="SAM" id="Coils"/>
    </source>
</evidence>
<sequence>MGDCQGGKVGGIRVLVERGKGYYPMGNLKVTGEAKGSTEMELMLTEKLCAPPRTWTRYGVIRGRRFYTSAGNPIKEILLKLNLPDHRLLKDGGEALAKMMASKYVMASDSYNIQKNQEMSELLKIKKQELELKAAESEIRRLENHQRDETLYETMTDEELKARLR</sequence>
<dbReference type="Proteomes" id="UP001151760">
    <property type="component" value="Unassembled WGS sequence"/>
</dbReference>
<evidence type="ECO:0000313" key="2">
    <source>
        <dbReference type="EMBL" id="GJU09825.1"/>
    </source>
</evidence>
<evidence type="ECO:0000313" key="3">
    <source>
        <dbReference type="Proteomes" id="UP001151760"/>
    </source>
</evidence>
<dbReference type="EMBL" id="BQNB010021762">
    <property type="protein sequence ID" value="GJU09825.1"/>
    <property type="molecule type" value="Genomic_DNA"/>
</dbReference>
<reference evidence="2" key="1">
    <citation type="journal article" date="2022" name="Int. J. Mol. Sci.">
        <title>Draft Genome of Tanacetum Coccineum: Genomic Comparison of Closely Related Tanacetum-Family Plants.</title>
        <authorList>
            <person name="Yamashiro T."/>
            <person name="Shiraishi A."/>
            <person name="Nakayama K."/>
            <person name="Satake H."/>
        </authorList>
    </citation>
    <scope>NUCLEOTIDE SEQUENCE</scope>
</reference>
<name>A0ABQ5JB97_9ASTR</name>
<organism evidence="2 3">
    <name type="scientific">Tanacetum coccineum</name>
    <dbReference type="NCBI Taxonomy" id="301880"/>
    <lineage>
        <taxon>Eukaryota</taxon>
        <taxon>Viridiplantae</taxon>
        <taxon>Streptophyta</taxon>
        <taxon>Embryophyta</taxon>
        <taxon>Tracheophyta</taxon>
        <taxon>Spermatophyta</taxon>
        <taxon>Magnoliopsida</taxon>
        <taxon>eudicotyledons</taxon>
        <taxon>Gunneridae</taxon>
        <taxon>Pentapetalae</taxon>
        <taxon>asterids</taxon>
        <taxon>campanulids</taxon>
        <taxon>Asterales</taxon>
        <taxon>Asteraceae</taxon>
        <taxon>Asteroideae</taxon>
        <taxon>Anthemideae</taxon>
        <taxon>Anthemidinae</taxon>
        <taxon>Tanacetum</taxon>
    </lineage>
</organism>
<gene>
    <name evidence="2" type="ORF">Tco_1132221</name>
</gene>
<proteinExistence type="predicted"/>
<protein>
    <submittedName>
        <fullName evidence="2">Uncharacterized protein</fullName>
    </submittedName>
</protein>
<keyword evidence="3" id="KW-1185">Reference proteome</keyword>
<accession>A0ABQ5JB97</accession>
<comment type="caution">
    <text evidence="2">The sequence shown here is derived from an EMBL/GenBank/DDBJ whole genome shotgun (WGS) entry which is preliminary data.</text>
</comment>
<feature type="coiled-coil region" evidence="1">
    <location>
        <begin position="113"/>
        <end position="145"/>
    </location>
</feature>
<keyword evidence="1" id="KW-0175">Coiled coil</keyword>
<reference evidence="2" key="2">
    <citation type="submission" date="2022-01" db="EMBL/GenBank/DDBJ databases">
        <authorList>
            <person name="Yamashiro T."/>
            <person name="Shiraishi A."/>
            <person name="Satake H."/>
            <person name="Nakayama K."/>
        </authorList>
    </citation>
    <scope>NUCLEOTIDE SEQUENCE</scope>
</reference>